<evidence type="ECO:0000256" key="3">
    <source>
        <dbReference type="SAM" id="MobiDB-lite"/>
    </source>
</evidence>
<dbReference type="InterPro" id="IPR056789">
    <property type="entry name" value="LRR_R13L1-DRL21"/>
</dbReference>
<evidence type="ECO:0000259" key="4">
    <source>
        <dbReference type="Pfam" id="PF00931"/>
    </source>
</evidence>
<gene>
    <name evidence="7" type="ORF">LUZ62_078368</name>
</gene>
<dbReference type="Gene3D" id="3.80.10.10">
    <property type="entry name" value="Ribonuclease Inhibitor"/>
    <property type="match status" value="3"/>
</dbReference>
<dbReference type="InterPro" id="IPR002182">
    <property type="entry name" value="NB-ARC"/>
</dbReference>
<sequence>MAEAAVLATLGWVASPLVKMLFDKAEKLLGTSMDEKKEILAASALPRLYLTIEKAEKSPKKYMLEAWLKKLKRAYYQAEDAIDLLEYEKLHLKVMEDRKTLTQTLKFEAKKLIRDVSEKLTSHIDEIIEIANEAEKFSDLSRDLKNDSTSNPDRVTTSQPLGKVFGLEKDTKTVVGHLTSDIKKNSGQALKDEPSTRSSTPMKIIAITGRSGIGKTTLAQNVYQHMDIQTCFHLVLWVHTPRKFKAIDVVKNIVQTIQKKNDAMDKGNYDSSAPLEALREQMQGMLGSKIFLLVLDDFWCDDENFIDQWEKFISCLRGWSLGSKILLTTQYERVKEKARLAGETEVTTHTVGELLAEELLELFMHHAWPRNSSMPREKFEIIGCKIVSKLKGDPGATKMVGWQLSNKLDIKHWNDIAERDWLGDKMKARFWSYQQLPIHLQRCFAFCSLFPKSFGLQASSIIELWMAAGFINPIDEDTGENYLNELVSLFFLEKYAHDGCTYYVLHDLLHDLAEQVNGDDVVRIDYTNSSNVPDDINQKISHSHENIRHISLPGSMFIELKGKICLMKNLRTLICTGSTCIPIPKKILQEILKNLQNLRFLHLPFPFCGDDLPKSIGNLKHLRNLWLSGPTLSLNGLPTYICKLYLLQDLYLPGCQSLPKEFSQLISLRRIMVKGEAMSLVSDIGRLTSLQHLDKFNVIRNKAGHELHQLENLNQLKGTMCIAGLENVASINDANKAKLKSKGRLEKLEFHWSSDERVTNNDFQLLDALQPHSNIKGLKIKWFRGNKFPSWLLCQNSTLENLVDLQLEDCSNVEEISFIGKSLPNCKVLSLSALNNLKELPLLPSNLTSLTLSYIPQLSYFSKNDLSMKDERKELILAASKQTREHMKSRYELELFPKEKKAIWTYLQLLSERFRNILQAEGIELPNLDDYGYSTQVISIALLTVVAKCNLEIDSSILGFSTNKLLETMCMCTWWNFEEMLNKNDESKLILPFFLTQLAIESCSITNDALSNCIECLHSLYELRLVEIHTITSLPSEEALSALKKLSSLHIETCFLLSSLGGISALSSLTKLDMLCCLNLNSSNKLPSSLKSLHVVECAYMEDIIDQSNLPVLRNLVVEEFSKIGLNYERRGKGVLNVGSLHSLKEIYYDCNDHVCLEGLNSLASLDTLSFRDRIRLSSPTDKCSIPIDSVGCLSPLWLKEMLSAQTLSSIECLNIGNFKENSIDFDDEMIKSLKSLKHLKLQDCNNITHLPVQLMELTSLELLALENCPNLHEMESFPKNLSYLYIKNCPTLLAKFNKCDDSYEVAVDEGWFLVKFRKDQTMPGPSQPTQEASTSQQTQHLSPSPDQEVLQIPTDQLQSSTTTEQPETAQHGSSQPAQQPLRNPRRGLRLRVPRLFRSLNLCNMAHRIQLNTKSSARTEKKANVAMSWSSWSNRLTHLPFLFAHPYVHINLQPVQFPASILKKKKTIKNKKPKKRELALDLVAKKNVS</sequence>
<evidence type="ECO:0000259" key="5">
    <source>
        <dbReference type="Pfam" id="PF23559"/>
    </source>
</evidence>
<evidence type="ECO:0000259" key="6">
    <source>
        <dbReference type="Pfam" id="PF25019"/>
    </source>
</evidence>
<dbReference type="SUPFAM" id="SSF52058">
    <property type="entry name" value="L domain-like"/>
    <property type="match status" value="2"/>
</dbReference>
<accession>A0AAV8DNW1</accession>
<dbReference type="Pfam" id="PF00931">
    <property type="entry name" value="NB-ARC"/>
    <property type="match status" value="1"/>
</dbReference>
<feature type="region of interest" description="Disordered" evidence="3">
    <location>
        <begin position="1320"/>
        <end position="1388"/>
    </location>
</feature>
<dbReference type="GO" id="GO:0006952">
    <property type="term" value="P:defense response"/>
    <property type="evidence" value="ECO:0007669"/>
    <property type="project" value="UniProtKB-KW"/>
</dbReference>
<keyword evidence="8" id="KW-1185">Reference proteome</keyword>
<dbReference type="InterPro" id="IPR036388">
    <property type="entry name" value="WH-like_DNA-bd_sf"/>
</dbReference>
<dbReference type="InterPro" id="IPR032675">
    <property type="entry name" value="LRR_dom_sf"/>
</dbReference>
<dbReference type="Pfam" id="PF23559">
    <property type="entry name" value="WHD_DRP"/>
    <property type="match status" value="1"/>
</dbReference>
<organism evidence="7 8">
    <name type="scientific">Rhynchospora pubera</name>
    <dbReference type="NCBI Taxonomy" id="906938"/>
    <lineage>
        <taxon>Eukaryota</taxon>
        <taxon>Viridiplantae</taxon>
        <taxon>Streptophyta</taxon>
        <taxon>Embryophyta</taxon>
        <taxon>Tracheophyta</taxon>
        <taxon>Spermatophyta</taxon>
        <taxon>Magnoliopsida</taxon>
        <taxon>Liliopsida</taxon>
        <taxon>Poales</taxon>
        <taxon>Cyperaceae</taxon>
        <taxon>Cyperoideae</taxon>
        <taxon>Rhynchosporeae</taxon>
        <taxon>Rhynchospora</taxon>
    </lineage>
</organism>
<comment type="caution">
    <text evidence="7">The sequence shown here is derived from an EMBL/GenBank/DDBJ whole genome shotgun (WGS) entry which is preliminary data.</text>
</comment>
<protein>
    <submittedName>
        <fullName evidence="7">Disease resistance protein RGA2</fullName>
    </submittedName>
</protein>
<dbReference type="Pfam" id="PF25019">
    <property type="entry name" value="LRR_R13L1-DRL21"/>
    <property type="match status" value="1"/>
</dbReference>
<dbReference type="Gene3D" id="3.40.50.300">
    <property type="entry name" value="P-loop containing nucleotide triphosphate hydrolases"/>
    <property type="match status" value="1"/>
</dbReference>
<dbReference type="GO" id="GO:0043531">
    <property type="term" value="F:ADP binding"/>
    <property type="evidence" value="ECO:0007669"/>
    <property type="project" value="InterPro"/>
</dbReference>
<feature type="compositionally biased region" description="Polar residues" evidence="3">
    <location>
        <begin position="1354"/>
        <end position="1379"/>
    </location>
</feature>
<dbReference type="Gene3D" id="1.10.10.10">
    <property type="entry name" value="Winged helix-like DNA-binding domain superfamily/Winged helix DNA-binding domain"/>
    <property type="match status" value="1"/>
</dbReference>
<evidence type="ECO:0000313" key="7">
    <source>
        <dbReference type="EMBL" id="KAJ4767993.1"/>
    </source>
</evidence>
<dbReference type="EMBL" id="JAMFTS010000004">
    <property type="protein sequence ID" value="KAJ4767993.1"/>
    <property type="molecule type" value="Genomic_DNA"/>
</dbReference>
<feature type="domain" description="R13L1/DRL21-like LRR repeat region" evidence="6">
    <location>
        <begin position="707"/>
        <end position="833"/>
    </location>
</feature>
<name>A0AAV8DNW1_9POAL</name>
<feature type="domain" description="NB-ARC" evidence="4">
    <location>
        <begin position="202"/>
        <end position="371"/>
    </location>
</feature>
<dbReference type="Proteomes" id="UP001140206">
    <property type="component" value="Chromosome 4"/>
</dbReference>
<keyword evidence="1" id="KW-0433">Leucine-rich repeat</keyword>
<keyword evidence="2" id="KW-0611">Plant defense</keyword>
<evidence type="ECO:0000256" key="1">
    <source>
        <dbReference type="ARBA" id="ARBA00022614"/>
    </source>
</evidence>
<reference evidence="7" key="1">
    <citation type="submission" date="2022-08" db="EMBL/GenBank/DDBJ databases">
        <authorList>
            <person name="Marques A."/>
        </authorList>
    </citation>
    <scope>NUCLEOTIDE SEQUENCE</scope>
    <source>
        <strain evidence="7">RhyPub2mFocal</strain>
        <tissue evidence="7">Leaves</tissue>
    </source>
</reference>
<evidence type="ECO:0000313" key="8">
    <source>
        <dbReference type="Proteomes" id="UP001140206"/>
    </source>
</evidence>
<dbReference type="PANTHER" id="PTHR36766">
    <property type="entry name" value="PLANT BROAD-SPECTRUM MILDEW RESISTANCE PROTEIN RPW8"/>
    <property type="match status" value="1"/>
</dbReference>
<dbReference type="SUPFAM" id="SSF52540">
    <property type="entry name" value="P-loop containing nucleoside triphosphate hydrolases"/>
    <property type="match status" value="1"/>
</dbReference>
<dbReference type="InterPro" id="IPR027417">
    <property type="entry name" value="P-loop_NTPase"/>
</dbReference>
<feature type="compositionally biased region" description="Polar residues" evidence="3">
    <location>
        <begin position="1324"/>
        <end position="1346"/>
    </location>
</feature>
<dbReference type="PANTHER" id="PTHR36766:SF30">
    <property type="entry name" value="TIR-NBS TYPE DISEASE RESISTANCE PROTEIN-RELATED"/>
    <property type="match status" value="1"/>
</dbReference>
<proteinExistence type="predicted"/>
<dbReference type="PRINTS" id="PR00364">
    <property type="entry name" value="DISEASERSIST"/>
</dbReference>
<dbReference type="InterPro" id="IPR058922">
    <property type="entry name" value="WHD_DRP"/>
</dbReference>
<evidence type="ECO:0000256" key="2">
    <source>
        <dbReference type="ARBA" id="ARBA00022821"/>
    </source>
</evidence>
<feature type="domain" description="Disease resistance protein winged helix" evidence="5">
    <location>
        <begin position="449"/>
        <end position="513"/>
    </location>
</feature>